<dbReference type="InterPro" id="IPR036390">
    <property type="entry name" value="WH_DNA-bd_sf"/>
</dbReference>
<sequence length="228" mass="24584">MATLSERIYDGRYAPGARLAGENELAREFGVSRGTIRQALADLQRQRLIATRSGLGSFVSFDGHRLGRGWARSMTEAGLDVSTRVLGIEPVERSMVPELPTEVSLDQGIAVRRVRSVLEDGRPCPISFECSTVPAVAGLVDLPGQGLPEGSLANALADAGLISDHGTQQVDVRPLDAREASILGRDVGTSFLRSVRTSFDVTGTFVEHVISLLDPRHFRLTLTFGENS</sequence>
<keyword evidence="3" id="KW-0804">Transcription</keyword>
<keyword evidence="1" id="KW-0805">Transcription regulation</keyword>
<dbReference type="Pfam" id="PF00392">
    <property type="entry name" value="GntR"/>
    <property type="match status" value="1"/>
</dbReference>
<dbReference type="Gene3D" id="3.40.1410.10">
    <property type="entry name" value="Chorismate lyase-like"/>
    <property type="match status" value="1"/>
</dbReference>
<dbReference type="Proteomes" id="UP000698222">
    <property type="component" value="Unassembled WGS sequence"/>
</dbReference>
<evidence type="ECO:0000259" key="4">
    <source>
        <dbReference type="PROSITE" id="PS50949"/>
    </source>
</evidence>
<accession>A0ABS4YFM1</accession>
<evidence type="ECO:0000256" key="1">
    <source>
        <dbReference type="ARBA" id="ARBA00023015"/>
    </source>
</evidence>
<proteinExistence type="predicted"/>
<evidence type="ECO:0000313" key="5">
    <source>
        <dbReference type="EMBL" id="MBP2407556.1"/>
    </source>
</evidence>
<evidence type="ECO:0000256" key="2">
    <source>
        <dbReference type="ARBA" id="ARBA00023125"/>
    </source>
</evidence>
<dbReference type="PANTHER" id="PTHR44846:SF17">
    <property type="entry name" value="GNTR-FAMILY TRANSCRIPTIONAL REGULATOR"/>
    <property type="match status" value="1"/>
</dbReference>
<evidence type="ECO:0000313" key="6">
    <source>
        <dbReference type="Proteomes" id="UP000698222"/>
    </source>
</evidence>
<dbReference type="SMART" id="SM00345">
    <property type="entry name" value="HTH_GNTR"/>
    <property type="match status" value="1"/>
</dbReference>
<comment type="caution">
    <text evidence="5">The sequence shown here is derived from an EMBL/GenBank/DDBJ whole genome shotgun (WGS) entry which is preliminary data.</text>
</comment>
<feature type="domain" description="HTH gntR-type" evidence="4">
    <location>
        <begin position="1"/>
        <end position="62"/>
    </location>
</feature>
<dbReference type="SMART" id="SM00866">
    <property type="entry name" value="UTRA"/>
    <property type="match status" value="1"/>
</dbReference>
<organism evidence="5 6">
    <name type="scientific">Brachybacterium fresconis</name>
    <dbReference type="NCBI Taxonomy" id="173363"/>
    <lineage>
        <taxon>Bacteria</taxon>
        <taxon>Bacillati</taxon>
        <taxon>Actinomycetota</taxon>
        <taxon>Actinomycetes</taxon>
        <taxon>Micrococcales</taxon>
        <taxon>Dermabacteraceae</taxon>
        <taxon>Brachybacterium</taxon>
    </lineage>
</organism>
<dbReference type="SUPFAM" id="SSF64288">
    <property type="entry name" value="Chorismate lyase-like"/>
    <property type="match status" value="1"/>
</dbReference>
<dbReference type="InterPro" id="IPR028978">
    <property type="entry name" value="Chorismate_lyase_/UTRA_dom_sf"/>
</dbReference>
<dbReference type="InterPro" id="IPR011663">
    <property type="entry name" value="UTRA"/>
</dbReference>
<reference evidence="5 6" key="1">
    <citation type="submission" date="2021-03" db="EMBL/GenBank/DDBJ databases">
        <title>Sequencing the genomes of 1000 actinobacteria strains.</title>
        <authorList>
            <person name="Klenk H.-P."/>
        </authorList>
    </citation>
    <scope>NUCLEOTIDE SEQUENCE [LARGE SCALE GENOMIC DNA]</scope>
    <source>
        <strain evidence="5 6">DSM 14564</strain>
    </source>
</reference>
<protein>
    <submittedName>
        <fullName evidence="5">GntR family transcriptional regulator</fullName>
    </submittedName>
</protein>
<dbReference type="Pfam" id="PF07702">
    <property type="entry name" value="UTRA"/>
    <property type="match status" value="1"/>
</dbReference>
<dbReference type="InterPro" id="IPR036388">
    <property type="entry name" value="WH-like_DNA-bd_sf"/>
</dbReference>
<dbReference type="InterPro" id="IPR000524">
    <property type="entry name" value="Tscrpt_reg_HTH_GntR"/>
</dbReference>
<gene>
    <name evidence="5" type="ORF">JOF44_000459</name>
</gene>
<dbReference type="PANTHER" id="PTHR44846">
    <property type="entry name" value="MANNOSYL-D-GLYCERATE TRANSPORT/METABOLISM SYSTEM REPRESSOR MNGR-RELATED"/>
    <property type="match status" value="1"/>
</dbReference>
<dbReference type="InterPro" id="IPR050679">
    <property type="entry name" value="Bact_HTH_transcr_reg"/>
</dbReference>
<dbReference type="RefSeq" id="WP_209886890.1">
    <property type="nucleotide sequence ID" value="NZ_BAAAJV010000011.1"/>
</dbReference>
<keyword evidence="2" id="KW-0238">DNA-binding</keyword>
<keyword evidence="6" id="KW-1185">Reference proteome</keyword>
<dbReference type="Gene3D" id="1.10.10.10">
    <property type="entry name" value="Winged helix-like DNA-binding domain superfamily/Winged helix DNA-binding domain"/>
    <property type="match status" value="1"/>
</dbReference>
<dbReference type="CDD" id="cd07377">
    <property type="entry name" value="WHTH_GntR"/>
    <property type="match status" value="1"/>
</dbReference>
<dbReference type="EMBL" id="JAGIOC010000001">
    <property type="protein sequence ID" value="MBP2407556.1"/>
    <property type="molecule type" value="Genomic_DNA"/>
</dbReference>
<dbReference type="PRINTS" id="PR00035">
    <property type="entry name" value="HTHGNTR"/>
</dbReference>
<evidence type="ECO:0000256" key="3">
    <source>
        <dbReference type="ARBA" id="ARBA00023163"/>
    </source>
</evidence>
<dbReference type="PROSITE" id="PS50949">
    <property type="entry name" value="HTH_GNTR"/>
    <property type="match status" value="1"/>
</dbReference>
<dbReference type="SUPFAM" id="SSF46785">
    <property type="entry name" value="Winged helix' DNA-binding domain"/>
    <property type="match status" value="1"/>
</dbReference>
<name>A0ABS4YFM1_9MICO</name>